<organism evidence="7 8">
    <name type="scientific">Campylobacter insulaenigrae NCTC 12927</name>
    <dbReference type="NCBI Taxonomy" id="1031564"/>
    <lineage>
        <taxon>Bacteria</taxon>
        <taxon>Pseudomonadati</taxon>
        <taxon>Campylobacterota</taxon>
        <taxon>Epsilonproteobacteria</taxon>
        <taxon>Campylobacterales</taxon>
        <taxon>Campylobacteraceae</taxon>
        <taxon>Campylobacter</taxon>
    </lineage>
</organism>
<comment type="subcellular location">
    <subcellularLocation>
        <location evidence="3">Secreted</location>
    </subcellularLocation>
    <subcellularLocation>
        <location evidence="3">Bacterial flagellum</location>
    </subcellularLocation>
</comment>
<sequence>MRISNQYNFYTSIQGYTDGQAMLNKYNLQLQTGQQIQHSFENANTYINGSRLEYELANINQIIQGTQSAQEIAKNTDTALKNITELLEKFKVLLTKAASDGNDQTSREAIAKELKLVKESIVNIANTSVNGQYLFAGSNTAIRPFDKNGNYSGNKDNIFVVSGSGTEIPYNVPGWDLFFKPDSNIKKVISTNVSLIDNRYDVKNSPSDKKYLNGDSKFSHLIGQNYVAGGKLDIDKDFEYESTKLPFPKSSMYVQGVKPDGTSFKATLNIGPEDKIGDVLENIGKLYGNTDANKLVDVTINDSGQIEIKNLKEGNSSLDFHAVALTPQVTDKAQLQQLQDAARAAGWDQDRLANEIMRQAAPNGNLNNITNPVNITIGNQNFQLNIHQTDFIKSDVNGNKTNGKDFDVAFEKDGNKVFGNVSQVIRGTSQYASDETKLSEVIANANGSMAGQELQMNITSKSGRTYNVNINLETSTVSYTNNAGQTINFPITHSQYNEANGTTTGVVTNPQDITYKQLNDILGMFASDNVPNATINANANGTLNNNDFQTIQQNISNSKDFVEVSMDYKGRISISDKFSTNTNIGLTMKDTNSNANFPPSNPPGQVRPGSSFTFSANNSLTIDDPNVDLVKDLDEMIDAVLNGTMRADSEGKDPRNTGLQGALARIDHLQEHVRKTHTTIGAYTNSIEETNKRMTFLNVNVSTIKSGVTDADYGETYMQFMQSMVSYQAMLSATAKISQMSLLNYM</sequence>
<keyword evidence="7" id="KW-0969">Cilium</keyword>
<evidence type="ECO:0000256" key="1">
    <source>
        <dbReference type="ARBA" id="ARBA00005709"/>
    </source>
</evidence>
<comment type="function">
    <text evidence="3">Flagellin is the subunit protein which polymerizes to form the filaments of bacterial flagella.</text>
</comment>
<evidence type="ECO:0000256" key="2">
    <source>
        <dbReference type="ARBA" id="ARBA00023143"/>
    </source>
</evidence>
<dbReference type="AlphaFoldDB" id="A0A0A8H1D3"/>
<evidence type="ECO:0000256" key="3">
    <source>
        <dbReference type="RuleBase" id="RU362073"/>
    </source>
</evidence>
<dbReference type="GO" id="GO:0009288">
    <property type="term" value="C:bacterial-type flagellum"/>
    <property type="evidence" value="ECO:0007669"/>
    <property type="project" value="UniProtKB-SubCell"/>
</dbReference>
<dbReference type="Proteomes" id="UP000031163">
    <property type="component" value="Chromosome"/>
</dbReference>
<dbReference type="RefSeq" id="WP_039650056.1">
    <property type="nucleotide sequence ID" value="NZ_CP007770.1"/>
</dbReference>
<dbReference type="GeneID" id="74431600"/>
<dbReference type="Pfam" id="PF00669">
    <property type="entry name" value="Flagellin_N"/>
    <property type="match status" value="1"/>
</dbReference>
<dbReference type="SUPFAM" id="SSF64518">
    <property type="entry name" value="Phase 1 flagellin"/>
    <property type="match status" value="1"/>
</dbReference>
<feature type="domain" description="Flagellin C-terminal" evidence="6">
    <location>
        <begin position="665"/>
        <end position="746"/>
    </location>
</feature>
<keyword evidence="7" id="KW-0966">Cell projection</keyword>
<name>A0A0A8H1D3_9BACT</name>
<dbReference type="PANTHER" id="PTHR42792">
    <property type="entry name" value="FLAGELLIN"/>
    <property type="match status" value="1"/>
</dbReference>
<dbReference type="GO" id="GO:0005198">
    <property type="term" value="F:structural molecule activity"/>
    <property type="evidence" value="ECO:0007669"/>
    <property type="project" value="UniProtKB-UniRule"/>
</dbReference>
<evidence type="ECO:0000259" key="5">
    <source>
        <dbReference type="Pfam" id="PF00669"/>
    </source>
</evidence>
<evidence type="ECO:0000256" key="4">
    <source>
        <dbReference type="SAM" id="MobiDB-lite"/>
    </source>
</evidence>
<keyword evidence="7" id="KW-0282">Flagellum</keyword>
<feature type="domain" description="Flagellin N-terminal" evidence="5">
    <location>
        <begin position="10"/>
        <end position="140"/>
    </location>
</feature>
<dbReference type="Gene3D" id="1.20.1330.10">
    <property type="entry name" value="f41 fragment of flagellin, N-terminal domain"/>
    <property type="match status" value="2"/>
</dbReference>
<accession>A0A0A8H1D3</accession>
<gene>
    <name evidence="7" type="primary">flgL</name>
    <name evidence="7" type="ORF">CINS_0801</name>
</gene>
<evidence type="ECO:0000313" key="8">
    <source>
        <dbReference type="Proteomes" id="UP000031163"/>
    </source>
</evidence>
<dbReference type="HOGENOM" id="CLU_020518_0_0_7"/>
<dbReference type="KEGG" id="cis:CINS_0801"/>
<feature type="region of interest" description="Disordered" evidence="4">
    <location>
        <begin position="592"/>
        <end position="612"/>
    </location>
</feature>
<dbReference type="InterPro" id="IPR001492">
    <property type="entry name" value="Flagellin"/>
</dbReference>
<evidence type="ECO:0000259" key="6">
    <source>
        <dbReference type="Pfam" id="PF00700"/>
    </source>
</evidence>
<reference evidence="7 8" key="1">
    <citation type="journal article" date="2014" name="Genome Biol. Evol.">
        <title>Comparative Genomics of the Campylobacter lari Group.</title>
        <authorList>
            <person name="Miller W.G."/>
            <person name="Yee E."/>
            <person name="Chapman M.H."/>
            <person name="Smith T.P."/>
            <person name="Bono J.L."/>
            <person name="Huynh S."/>
            <person name="Parker C.T."/>
            <person name="Vandamme P."/>
            <person name="Luong K."/>
            <person name="Korlach J."/>
        </authorList>
    </citation>
    <scope>NUCLEOTIDE SEQUENCE [LARGE SCALE GENOMIC DNA]</scope>
    <source>
        <strain evidence="7 8">NCTC 12927</strain>
    </source>
</reference>
<keyword evidence="2 3" id="KW-0975">Bacterial flagellum</keyword>
<protein>
    <recommendedName>
        <fullName evidence="3">Flagellin</fullName>
    </recommendedName>
</protein>
<dbReference type="EMBL" id="CP007770">
    <property type="protein sequence ID" value="AJC87767.1"/>
    <property type="molecule type" value="Genomic_DNA"/>
</dbReference>
<evidence type="ECO:0000313" key="7">
    <source>
        <dbReference type="EMBL" id="AJC87767.1"/>
    </source>
</evidence>
<dbReference type="Pfam" id="PF00700">
    <property type="entry name" value="Flagellin_C"/>
    <property type="match status" value="1"/>
</dbReference>
<keyword evidence="3" id="KW-0964">Secreted</keyword>
<dbReference type="InterPro" id="IPR001029">
    <property type="entry name" value="Flagellin_N"/>
</dbReference>
<comment type="similarity">
    <text evidence="1 3">Belongs to the bacterial flagellin family.</text>
</comment>
<dbReference type="InterPro" id="IPR046358">
    <property type="entry name" value="Flagellin_C"/>
</dbReference>
<dbReference type="GO" id="GO:0005576">
    <property type="term" value="C:extracellular region"/>
    <property type="evidence" value="ECO:0007669"/>
    <property type="project" value="UniProtKB-SubCell"/>
</dbReference>
<dbReference type="NCBIfam" id="NF011282">
    <property type="entry name" value="PRK14692.1"/>
    <property type="match status" value="1"/>
</dbReference>
<dbReference type="STRING" id="1031564.CINS_0801"/>
<proteinExistence type="inferred from homology"/>
<dbReference type="PANTHER" id="PTHR42792:SF1">
    <property type="entry name" value="FLAGELLAR HOOK-ASSOCIATED PROTEIN 3"/>
    <property type="match status" value="1"/>
</dbReference>